<protein>
    <recommendedName>
        <fullName evidence="5">J domain-containing protein</fullName>
    </recommendedName>
</protein>
<dbReference type="OrthoDB" id="166371at2"/>
<evidence type="ECO:0008006" key="5">
    <source>
        <dbReference type="Google" id="ProtNLM"/>
    </source>
</evidence>
<evidence type="ECO:0000313" key="3">
    <source>
        <dbReference type="EMBL" id="CUS03453.2"/>
    </source>
</evidence>
<dbReference type="Proteomes" id="UP000215027">
    <property type="component" value="Chromosome I"/>
</dbReference>
<dbReference type="AlphaFoldDB" id="A0A170PFY2"/>
<accession>A0A170PFY2</accession>
<evidence type="ECO:0000313" key="4">
    <source>
        <dbReference type="Proteomes" id="UP000215027"/>
    </source>
</evidence>
<keyword evidence="4" id="KW-1185">Reference proteome</keyword>
<keyword evidence="1" id="KW-0175">Coiled coil</keyword>
<feature type="region of interest" description="Disordered" evidence="2">
    <location>
        <begin position="81"/>
        <end position="124"/>
    </location>
</feature>
<dbReference type="SUPFAM" id="SSF46565">
    <property type="entry name" value="Chaperone J-domain"/>
    <property type="match status" value="1"/>
</dbReference>
<dbReference type="RefSeq" id="WP_157912979.1">
    <property type="nucleotide sequence ID" value="NZ_LN890655.1"/>
</dbReference>
<reference evidence="3" key="1">
    <citation type="submission" date="2016-01" db="EMBL/GenBank/DDBJ databases">
        <authorList>
            <person name="Mcilroy J.S."/>
            <person name="Karst M S."/>
            <person name="Albertsen M."/>
        </authorList>
    </citation>
    <scope>NUCLEOTIDE SEQUENCE</scope>
    <source>
        <strain evidence="3">Cfx-K</strain>
    </source>
</reference>
<proteinExistence type="predicted"/>
<dbReference type="KEGG" id="pbf:CFX0092_A1575"/>
<evidence type="ECO:0000256" key="2">
    <source>
        <dbReference type="SAM" id="MobiDB-lite"/>
    </source>
</evidence>
<name>A0A170PFY2_9CHLR</name>
<feature type="coiled-coil region" evidence="1">
    <location>
        <begin position="12"/>
        <end position="78"/>
    </location>
</feature>
<organism evidence="3 4">
    <name type="scientific">Candidatus Promineifilum breve</name>
    <dbReference type="NCBI Taxonomy" id="1806508"/>
    <lineage>
        <taxon>Bacteria</taxon>
        <taxon>Bacillati</taxon>
        <taxon>Chloroflexota</taxon>
        <taxon>Ardenticatenia</taxon>
        <taxon>Candidatus Promineifilales</taxon>
        <taxon>Candidatus Promineifilaceae</taxon>
        <taxon>Candidatus Promineifilum</taxon>
    </lineage>
</organism>
<dbReference type="EMBL" id="LN890655">
    <property type="protein sequence ID" value="CUS03453.2"/>
    <property type="molecule type" value="Genomic_DNA"/>
</dbReference>
<gene>
    <name evidence="3" type="ORF">CFX0092_A1575</name>
</gene>
<dbReference type="InterPro" id="IPR036869">
    <property type="entry name" value="J_dom_sf"/>
</dbReference>
<sequence length="271" mass="30231">MNELQLSPTTPQANLRAELEAAQRELVEAEAELAREQAAVNAFRMHARLMLDDLADAIAALLAEKQSLLTRLALLRQDAEAAAADDDPLSPADDDRPPTTGDRTAADDDALDLAPTPTPGDKAAEKRLYRELARRFHPDLAEGAAELAYRTSVMAAVNAAYSAGDSHALYDLAGELEPGELRELAGLPTRELRQLRERLLQCRRRRRKVARQLEVLRQDKTARLWRKARALDDPGQDWWSAVRRDLEVARARLEAEVTGLRNQVELIDTTY</sequence>
<evidence type="ECO:0000256" key="1">
    <source>
        <dbReference type="SAM" id="Coils"/>
    </source>
</evidence>